<keyword evidence="1" id="KW-0732">Signal</keyword>
<sequence>MFGIRICLWCLSHLPRTALETWAAWAETTINPNRPSVLFRTFESSHWRNVA</sequence>
<dbReference type="EMBL" id="BPVZ01000023">
    <property type="protein sequence ID" value="GKV05506.1"/>
    <property type="molecule type" value="Genomic_DNA"/>
</dbReference>
<evidence type="ECO:0000313" key="2">
    <source>
        <dbReference type="EMBL" id="GKV05506.1"/>
    </source>
</evidence>
<feature type="chain" id="PRO_5043473003" evidence="1">
    <location>
        <begin position="20"/>
        <end position="51"/>
    </location>
</feature>
<dbReference type="AlphaFoldDB" id="A0AAV5J3L1"/>
<name>A0AAV5J3L1_9ROSI</name>
<protein>
    <submittedName>
        <fullName evidence="2">Uncharacterized protein</fullName>
    </submittedName>
</protein>
<organism evidence="2 3">
    <name type="scientific">Rubroshorea leprosula</name>
    <dbReference type="NCBI Taxonomy" id="152421"/>
    <lineage>
        <taxon>Eukaryota</taxon>
        <taxon>Viridiplantae</taxon>
        <taxon>Streptophyta</taxon>
        <taxon>Embryophyta</taxon>
        <taxon>Tracheophyta</taxon>
        <taxon>Spermatophyta</taxon>
        <taxon>Magnoliopsida</taxon>
        <taxon>eudicotyledons</taxon>
        <taxon>Gunneridae</taxon>
        <taxon>Pentapetalae</taxon>
        <taxon>rosids</taxon>
        <taxon>malvids</taxon>
        <taxon>Malvales</taxon>
        <taxon>Dipterocarpaceae</taxon>
        <taxon>Rubroshorea</taxon>
    </lineage>
</organism>
<keyword evidence="3" id="KW-1185">Reference proteome</keyword>
<evidence type="ECO:0000256" key="1">
    <source>
        <dbReference type="SAM" id="SignalP"/>
    </source>
</evidence>
<gene>
    <name evidence="2" type="ORF">SLEP1_g17508</name>
</gene>
<reference evidence="2 3" key="1">
    <citation type="journal article" date="2021" name="Commun. Biol.">
        <title>The genome of Shorea leprosula (Dipterocarpaceae) highlights the ecological relevance of drought in aseasonal tropical rainforests.</title>
        <authorList>
            <person name="Ng K.K.S."/>
            <person name="Kobayashi M.J."/>
            <person name="Fawcett J.A."/>
            <person name="Hatakeyama M."/>
            <person name="Paape T."/>
            <person name="Ng C.H."/>
            <person name="Ang C.C."/>
            <person name="Tnah L.H."/>
            <person name="Lee C.T."/>
            <person name="Nishiyama T."/>
            <person name="Sese J."/>
            <person name="O'Brien M.J."/>
            <person name="Copetti D."/>
            <person name="Mohd Noor M.I."/>
            <person name="Ong R.C."/>
            <person name="Putra M."/>
            <person name="Sireger I.Z."/>
            <person name="Indrioko S."/>
            <person name="Kosugi Y."/>
            <person name="Izuno A."/>
            <person name="Isagi Y."/>
            <person name="Lee S.L."/>
            <person name="Shimizu K.K."/>
        </authorList>
    </citation>
    <scope>NUCLEOTIDE SEQUENCE [LARGE SCALE GENOMIC DNA]</scope>
    <source>
        <strain evidence="2">214</strain>
    </source>
</reference>
<feature type="signal peptide" evidence="1">
    <location>
        <begin position="1"/>
        <end position="19"/>
    </location>
</feature>
<accession>A0AAV5J3L1</accession>
<evidence type="ECO:0000313" key="3">
    <source>
        <dbReference type="Proteomes" id="UP001054252"/>
    </source>
</evidence>
<comment type="caution">
    <text evidence="2">The sequence shown here is derived from an EMBL/GenBank/DDBJ whole genome shotgun (WGS) entry which is preliminary data.</text>
</comment>
<proteinExistence type="predicted"/>
<dbReference type="Proteomes" id="UP001054252">
    <property type="component" value="Unassembled WGS sequence"/>
</dbReference>